<gene>
    <name evidence="2" type="ORF">AK812_SmicGene15352</name>
</gene>
<organism evidence="2 3">
    <name type="scientific">Symbiodinium microadriaticum</name>
    <name type="common">Dinoflagellate</name>
    <name type="synonym">Zooxanthella microadriatica</name>
    <dbReference type="NCBI Taxonomy" id="2951"/>
    <lineage>
        <taxon>Eukaryota</taxon>
        <taxon>Sar</taxon>
        <taxon>Alveolata</taxon>
        <taxon>Dinophyceae</taxon>
        <taxon>Suessiales</taxon>
        <taxon>Symbiodiniaceae</taxon>
        <taxon>Symbiodinium</taxon>
    </lineage>
</organism>
<evidence type="ECO:0000313" key="2">
    <source>
        <dbReference type="EMBL" id="OLQ01844.1"/>
    </source>
</evidence>
<keyword evidence="3" id="KW-1185">Reference proteome</keyword>
<dbReference type="Proteomes" id="UP000186817">
    <property type="component" value="Unassembled WGS sequence"/>
</dbReference>
<feature type="region of interest" description="Disordered" evidence="1">
    <location>
        <begin position="174"/>
        <end position="194"/>
    </location>
</feature>
<sequence>MNPATKWKLKAPRVEEATCDPLLTSALSREEWERVEELMPKFVPPYTVPEGQWASKGNEIGKNTAYYVARAQRLDTWSQTTTTRQWPAGNDVAAYLPKFSDEQISVVQVSHNSSWHMDGGAAAHQGEDRILGDTGCKGEGRILGDTGCKGEGHTIGDTSREGEGYILSDAGCEGEDHSPKGNVGRGDHGTPEEEATTAPMARYYRGGTEEYSCARGRQALGSVGTTGPEQLGGFGRSVGALDRKAIVASPASQISEGFGDNGTRDAAESGASFSKGGTFAEGGIFSESSGIRGSVFTEGGGTEGGNTEVGGTSSAPATIISAAYSYGATTSTGGGPLPVRANELCGCPAQGNSVQPIGGEF</sequence>
<dbReference type="AlphaFoldDB" id="A0A1Q9E345"/>
<proteinExistence type="predicted"/>
<evidence type="ECO:0000313" key="3">
    <source>
        <dbReference type="Proteomes" id="UP000186817"/>
    </source>
</evidence>
<protein>
    <submittedName>
        <fullName evidence="2">Uncharacterized protein</fullName>
    </submittedName>
</protein>
<evidence type="ECO:0000256" key="1">
    <source>
        <dbReference type="SAM" id="MobiDB-lite"/>
    </source>
</evidence>
<dbReference type="EMBL" id="LSRX01000279">
    <property type="protein sequence ID" value="OLQ01844.1"/>
    <property type="molecule type" value="Genomic_DNA"/>
</dbReference>
<name>A0A1Q9E345_SYMMI</name>
<feature type="compositionally biased region" description="Basic and acidic residues" evidence="1">
    <location>
        <begin position="174"/>
        <end position="191"/>
    </location>
</feature>
<accession>A0A1Q9E345</accession>
<comment type="caution">
    <text evidence="2">The sequence shown here is derived from an EMBL/GenBank/DDBJ whole genome shotgun (WGS) entry which is preliminary data.</text>
</comment>
<reference evidence="2 3" key="1">
    <citation type="submission" date="2016-02" db="EMBL/GenBank/DDBJ databases">
        <title>Genome analysis of coral dinoflagellate symbionts highlights evolutionary adaptations to a symbiotic lifestyle.</title>
        <authorList>
            <person name="Aranda M."/>
            <person name="Li Y."/>
            <person name="Liew Y.J."/>
            <person name="Baumgarten S."/>
            <person name="Simakov O."/>
            <person name="Wilson M."/>
            <person name="Piel J."/>
            <person name="Ashoor H."/>
            <person name="Bougouffa S."/>
            <person name="Bajic V.B."/>
            <person name="Ryu T."/>
            <person name="Ravasi T."/>
            <person name="Bayer T."/>
            <person name="Micklem G."/>
            <person name="Kim H."/>
            <person name="Bhak J."/>
            <person name="Lajeunesse T.C."/>
            <person name="Voolstra C.R."/>
        </authorList>
    </citation>
    <scope>NUCLEOTIDE SEQUENCE [LARGE SCALE GENOMIC DNA]</scope>
    <source>
        <strain evidence="2 3">CCMP2467</strain>
    </source>
</reference>